<proteinExistence type="predicted"/>
<keyword evidence="3" id="KW-1185">Reference proteome</keyword>
<dbReference type="RefSeq" id="WP_233052168.1">
    <property type="nucleotide sequence ID" value="NZ_JAIMJA010000006.1"/>
</dbReference>
<evidence type="ECO:0000313" key="3">
    <source>
        <dbReference type="Proteomes" id="UP001201273"/>
    </source>
</evidence>
<feature type="transmembrane region" description="Helical" evidence="1">
    <location>
        <begin position="248"/>
        <end position="272"/>
    </location>
</feature>
<sequence length="513" mass="58218">MQFKFLKPLLKPAKTWHNRLAWLAFISLFIWALSGLLHPLMSWTGPKLAAFFPPKAVLPASLVSQVPAVLKQHQINQALLVKVVPSVNGAVLQVTQDELAPRRYFDLSNYRELADHDVEHAKWLARYYTGLADTAIKSVTLQTQFDHAYPWVNRLLPVYKVAFDSPDGLTIYVHTETNAQAGLTNDYKTQVQGWFRTLHTWHWLDDFEYARVLLVGLLMLVLVLSTLTGMALVLSIKRSAKATWQRNVHHLVAYAIWLPLLGFSGSGLYHLLHAAIADQHNGLRLAQPLTWQDDELNQQIWSSKELGFMLNGLSLIRDPQGQLIYRLSLPSNKAGKGGHVHDAVKTAGKDEHPHHGHQAPQRDAIYDGIAITDPALYISAKTGQQVAFNDEKLVIAMAEQQLGLPLEQLQGTQLITHFGLHYDFRNKRLPVWQLDYDSELGDKVFIDPATGILVDRLTDNARYEGYSFSFLHKWNFTRPLMERSTRDIIMCIVLFMAMFFAALGIVLKLRRRA</sequence>
<evidence type="ECO:0000313" key="2">
    <source>
        <dbReference type="EMBL" id="MCE2594634.1"/>
    </source>
</evidence>
<keyword evidence="1" id="KW-0812">Transmembrane</keyword>
<dbReference type="EMBL" id="JAIMJA010000006">
    <property type="protein sequence ID" value="MCE2594634.1"/>
    <property type="molecule type" value="Genomic_DNA"/>
</dbReference>
<evidence type="ECO:0000256" key="1">
    <source>
        <dbReference type="SAM" id="Phobius"/>
    </source>
</evidence>
<feature type="transmembrane region" description="Helical" evidence="1">
    <location>
        <begin position="487"/>
        <end position="507"/>
    </location>
</feature>
<keyword evidence="1" id="KW-0472">Membrane</keyword>
<accession>A0ABS8WA11</accession>
<feature type="transmembrane region" description="Helical" evidence="1">
    <location>
        <begin position="20"/>
        <end position="41"/>
    </location>
</feature>
<keyword evidence="1" id="KW-1133">Transmembrane helix</keyword>
<gene>
    <name evidence="2" type="ORF">K6Y31_07380</name>
</gene>
<organism evidence="2 3">
    <name type="scientific">Motilimonas cestriensis</name>
    <dbReference type="NCBI Taxonomy" id="2742685"/>
    <lineage>
        <taxon>Bacteria</taxon>
        <taxon>Pseudomonadati</taxon>
        <taxon>Pseudomonadota</taxon>
        <taxon>Gammaproteobacteria</taxon>
        <taxon>Alteromonadales</taxon>
        <taxon>Alteromonadales genera incertae sedis</taxon>
        <taxon>Motilimonas</taxon>
    </lineage>
</organism>
<protein>
    <submittedName>
        <fullName evidence="2">PepSY domain-containing protein</fullName>
    </submittedName>
</protein>
<comment type="caution">
    <text evidence="2">The sequence shown here is derived from an EMBL/GenBank/DDBJ whole genome shotgun (WGS) entry which is preliminary data.</text>
</comment>
<name>A0ABS8WA11_9GAMM</name>
<feature type="transmembrane region" description="Helical" evidence="1">
    <location>
        <begin position="212"/>
        <end position="236"/>
    </location>
</feature>
<reference evidence="2 3" key="1">
    <citation type="journal article" date="2022" name="Environ. Microbiol. Rep.">
        <title>Eco-phylogenetic analyses reveal divergent evolution of vitamin B12 metabolism in the marine bacterial family 'Psychromonadaceae'.</title>
        <authorList>
            <person name="Jin X."/>
            <person name="Yang Y."/>
            <person name="Cao H."/>
            <person name="Gao B."/>
            <person name="Zhao Z."/>
        </authorList>
    </citation>
    <scope>NUCLEOTIDE SEQUENCE [LARGE SCALE GENOMIC DNA]</scope>
    <source>
        <strain evidence="2 3">MKS20</strain>
    </source>
</reference>
<dbReference type="Proteomes" id="UP001201273">
    <property type="component" value="Unassembled WGS sequence"/>
</dbReference>